<dbReference type="WBParaSite" id="Minc3s04154g35617">
    <property type="protein sequence ID" value="Minc3s04154g35617"/>
    <property type="gene ID" value="Minc3s04154g35617"/>
</dbReference>
<evidence type="ECO:0000313" key="2">
    <source>
        <dbReference type="WBParaSite" id="Minc3s04154g35617"/>
    </source>
</evidence>
<protein>
    <submittedName>
        <fullName evidence="2">Uncharacterized protein</fullName>
    </submittedName>
</protein>
<sequence length="94" mass="10619">MYTNSLEFGLQLFEIWRLLGNKQKHVRLDFPTKDDCSVKSAYTEVSNSGNFGRILEFFKLIGRSEFLSRRSSLLLEPSNDGSSITASSIFAGFT</sequence>
<evidence type="ECO:0000313" key="1">
    <source>
        <dbReference type="Proteomes" id="UP000887563"/>
    </source>
</evidence>
<name>A0A914NBA2_MELIC</name>
<dbReference type="AlphaFoldDB" id="A0A914NBA2"/>
<dbReference type="Proteomes" id="UP000887563">
    <property type="component" value="Unplaced"/>
</dbReference>
<proteinExistence type="predicted"/>
<accession>A0A914NBA2</accession>
<reference evidence="2" key="1">
    <citation type="submission" date="2022-11" db="UniProtKB">
        <authorList>
            <consortium name="WormBaseParasite"/>
        </authorList>
    </citation>
    <scope>IDENTIFICATION</scope>
</reference>
<keyword evidence="1" id="KW-1185">Reference proteome</keyword>
<organism evidence="1 2">
    <name type="scientific">Meloidogyne incognita</name>
    <name type="common">Southern root-knot nematode worm</name>
    <name type="synonym">Oxyuris incognita</name>
    <dbReference type="NCBI Taxonomy" id="6306"/>
    <lineage>
        <taxon>Eukaryota</taxon>
        <taxon>Metazoa</taxon>
        <taxon>Ecdysozoa</taxon>
        <taxon>Nematoda</taxon>
        <taxon>Chromadorea</taxon>
        <taxon>Rhabditida</taxon>
        <taxon>Tylenchina</taxon>
        <taxon>Tylenchomorpha</taxon>
        <taxon>Tylenchoidea</taxon>
        <taxon>Meloidogynidae</taxon>
        <taxon>Meloidogyninae</taxon>
        <taxon>Meloidogyne</taxon>
        <taxon>Meloidogyne incognita group</taxon>
    </lineage>
</organism>